<protein>
    <recommendedName>
        <fullName evidence="4 5">Large ribosomal subunit protein bL19</fullName>
    </recommendedName>
</protein>
<dbReference type="GO" id="GO:0006412">
    <property type="term" value="P:translation"/>
    <property type="evidence" value="ECO:0007669"/>
    <property type="project" value="UniProtKB-UniRule"/>
</dbReference>
<comment type="caution">
    <text evidence="7">The sequence shown here is derived from an EMBL/GenBank/DDBJ whole genome shotgun (WGS) entry which is preliminary data.</text>
</comment>
<evidence type="ECO:0000256" key="5">
    <source>
        <dbReference type="HAMAP-Rule" id="MF_00402"/>
    </source>
</evidence>
<dbReference type="GO" id="GO:0022625">
    <property type="term" value="C:cytosolic large ribosomal subunit"/>
    <property type="evidence" value="ECO:0007669"/>
    <property type="project" value="TreeGrafter"/>
</dbReference>
<dbReference type="HAMAP" id="MF_00402">
    <property type="entry name" value="Ribosomal_bL19"/>
    <property type="match status" value="1"/>
</dbReference>
<evidence type="ECO:0000313" key="7">
    <source>
        <dbReference type="EMBL" id="NWK57118.1"/>
    </source>
</evidence>
<keyword evidence="2 5" id="KW-0689">Ribosomal protein</keyword>
<dbReference type="RefSeq" id="WP_178933951.1">
    <property type="nucleotide sequence ID" value="NZ_JACBAZ010000008.1"/>
</dbReference>
<evidence type="ECO:0000256" key="4">
    <source>
        <dbReference type="ARBA" id="ARBA00035171"/>
    </source>
</evidence>
<gene>
    <name evidence="5 7" type="primary">rplS</name>
    <name evidence="7" type="ORF">HW115_15965</name>
</gene>
<dbReference type="Gene3D" id="2.30.30.790">
    <property type="match status" value="1"/>
</dbReference>
<dbReference type="NCBIfam" id="TIGR01024">
    <property type="entry name" value="rplS_bact"/>
    <property type="match status" value="1"/>
</dbReference>
<organism evidence="7 8">
    <name type="scientific">Oceaniferula marina</name>
    <dbReference type="NCBI Taxonomy" id="2748318"/>
    <lineage>
        <taxon>Bacteria</taxon>
        <taxon>Pseudomonadati</taxon>
        <taxon>Verrucomicrobiota</taxon>
        <taxon>Verrucomicrobiia</taxon>
        <taxon>Verrucomicrobiales</taxon>
        <taxon>Verrucomicrobiaceae</taxon>
        <taxon>Oceaniferula</taxon>
    </lineage>
</organism>
<dbReference type="EMBL" id="JACBAZ010000008">
    <property type="protein sequence ID" value="NWK57118.1"/>
    <property type="molecule type" value="Genomic_DNA"/>
</dbReference>
<dbReference type="InterPro" id="IPR001857">
    <property type="entry name" value="Ribosomal_bL19"/>
</dbReference>
<reference evidence="7 8" key="1">
    <citation type="submission" date="2020-07" db="EMBL/GenBank/DDBJ databases">
        <title>Roseicoccus Jingziensis gen. nov., sp. nov., isolated from coastal seawater.</title>
        <authorList>
            <person name="Feng X."/>
        </authorList>
    </citation>
    <scope>NUCLEOTIDE SEQUENCE [LARGE SCALE GENOMIC DNA]</scope>
    <source>
        <strain evidence="7 8">N1E253</strain>
    </source>
</reference>
<dbReference type="PIRSF" id="PIRSF002191">
    <property type="entry name" value="Ribosomal_L19"/>
    <property type="match status" value="1"/>
</dbReference>
<dbReference type="InterPro" id="IPR008991">
    <property type="entry name" value="Translation_prot_SH3-like_sf"/>
</dbReference>
<keyword evidence="8" id="KW-1185">Reference proteome</keyword>
<evidence type="ECO:0000256" key="1">
    <source>
        <dbReference type="ARBA" id="ARBA00005781"/>
    </source>
</evidence>
<evidence type="ECO:0000256" key="2">
    <source>
        <dbReference type="ARBA" id="ARBA00022980"/>
    </source>
</evidence>
<dbReference type="PRINTS" id="PR00061">
    <property type="entry name" value="RIBOSOMALL19"/>
</dbReference>
<proteinExistence type="inferred from homology"/>
<evidence type="ECO:0000256" key="3">
    <source>
        <dbReference type="ARBA" id="ARBA00023274"/>
    </source>
</evidence>
<dbReference type="SUPFAM" id="SSF50104">
    <property type="entry name" value="Translation proteins SH3-like domain"/>
    <property type="match status" value="1"/>
</dbReference>
<sequence length="115" mass="12934">MNIIDKIEKEQIQDVADFNVGDSLKVHTRVVEGGKERIQIFAGLCIGKKGSGINTSYTVRKISSGEGVERVFPLHTPRVAKIEVTRRGKVRRAKLNYLRDRVGKRALYVKPADQD</sequence>
<dbReference type="InterPro" id="IPR038657">
    <property type="entry name" value="Ribosomal_bL19_sf"/>
</dbReference>
<dbReference type="GO" id="GO:0003735">
    <property type="term" value="F:structural constituent of ribosome"/>
    <property type="evidence" value="ECO:0007669"/>
    <property type="project" value="InterPro"/>
</dbReference>
<dbReference type="PANTHER" id="PTHR15680:SF9">
    <property type="entry name" value="LARGE RIBOSOMAL SUBUNIT PROTEIN BL19M"/>
    <property type="match status" value="1"/>
</dbReference>
<dbReference type="Pfam" id="PF01245">
    <property type="entry name" value="Ribosomal_L19"/>
    <property type="match status" value="1"/>
</dbReference>
<dbReference type="AlphaFoldDB" id="A0A851GH53"/>
<evidence type="ECO:0000256" key="6">
    <source>
        <dbReference type="RuleBase" id="RU000559"/>
    </source>
</evidence>
<comment type="function">
    <text evidence="5 6">This protein is located at the 30S-50S ribosomal subunit interface and may play a role in the structure and function of the aminoacyl-tRNA binding site.</text>
</comment>
<evidence type="ECO:0000313" key="8">
    <source>
        <dbReference type="Proteomes" id="UP000557872"/>
    </source>
</evidence>
<accession>A0A851GH53</accession>
<comment type="similarity">
    <text evidence="1 5 6">Belongs to the bacterial ribosomal protein bL19 family.</text>
</comment>
<keyword evidence="3 5" id="KW-0687">Ribonucleoprotein</keyword>
<dbReference type="PANTHER" id="PTHR15680">
    <property type="entry name" value="RIBOSOMAL PROTEIN L19"/>
    <property type="match status" value="1"/>
</dbReference>
<name>A0A851GH53_9BACT</name>
<dbReference type="Proteomes" id="UP000557872">
    <property type="component" value="Unassembled WGS sequence"/>
</dbReference>